<feature type="domain" description="ABC transmembrane type-1" evidence="8">
    <location>
        <begin position="98"/>
        <end position="300"/>
    </location>
</feature>
<dbReference type="PANTHER" id="PTHR43163">
    <property type="entry name" value="DIPEPTIDE TRANSPORT SYSTEM PERMEASE PROTEIN DPPB-RELATED"/>
    <property type="match status" value="1"/>
</dbReference>
<comment type="similarity">
    <text evidence="7">Belongs to the binding-protein-dependent transport system permease family.</text>
</comment>
<dbReference type="InterPro" id="IPR045621">
    <property type="entry name" value="BPD_transp_1_N"/>
</dbReference>
<evidence type="ECO:0000259" key="8">
    <source>
        <dbReference type="PROSITE" id="PS50928"/>
    </source>
</evidence>
<dbReference type="Pfam" id="PF19300">
    <property type="entry name" value="BPD_transp_1_N"/>
    <property type="match status" value="1"/>
</dbReference>
<feature type="transmembrane region" description="Helical" evidence="7">
    <location>
        <begin position="137"/>
        <end position="165"/>
    </location>
</feature>
<keyword evidence="10" id="KW-1185">Reference proteome</keyword>
<evidence type="ECO:0000256" key="3">
    <source>
        <dbReference type="ARBA" id="ARBA00022475"/>
    </source>
</evidence>
<dbReference type="Proteomes" id="UP000552644">
    <property type="component" value="Unassembled WGS sequence"/>
</dbReference>
<keyword evidence="4 7" id="KW-0812">Transmembrane</keyword>
<dbReference type="PANTHER" id="PTHR43163:SF6">
    <property type="entry name" value="DIPEPTIDE TRANSPORT SYSTEM PERMEASE PROTEIN DPPB-RELATED"/>
    <property type="match status" value="1"/>
</dbReference>
<evidence type="ECO:0000256" key="4">
    <source>
        <dbReference type="ARBA" id="ARBA00022692"/>
    </source>
</evidence>
<dbReference type="GO" id="GO:0005886">
    <property type="term" value="C:plasma membrane"/>
    <property type="evidence" value="ECO:0007669"/>
    <property type="project" value="UniProtKB-SubCell"/>
</dbReference>
<feature type="transmembrane region" description="Helical" evidence="7">
    <location>
        <begin position="285"/>
        <end position="307"/>
    </location>
</feature>
<dbReference type="PROSITE" id="PS50928">
    <property type="entry name" value="ABC_TM1"/>
    <property type="match status" value="1"/>
</dbReference>
<protein>
    <submittedName>
        <fullName evidence="9">Peptide/nickel transport system permease protein</fullName>
    </submittedName>
</protein>
<evidence type="ECO:0000256" key="2">
    <source>
        <dbReference type="ARBA" id="ARBA00022448"/>
    </source>
</evidence>
<dbReference type="AlphaFoldDB" id="A0A7W7VPE4"/>
<evidence type="ECO:0000313" key="10">
    <source>
        <dbReference type="Proteomes" id="UP000552644"/>
    </source>
</evidence>
<feature type="transmembrane region" description="Helical" evidence="7">
    <location>
        <begin position="227"/>
        <end position="248"/>
    </location>
</feature>
<gene>
    <name evidence="9" type="ORF">FHS44_004986</name>
</gene>
<keyword evidence="6 7" id="KW-0472">Membrane</keyword>
<sequence length="318" mass="33089">MAVLSLVARRLAAALVLLGALSVITYGLLVASPGGPEQVLLGTRPSTPETRAAIRAEYHLDDPFPLRYAHWLGDAVHGDFGVSIYSREPVTDVIADRLPVTAGLAGYALLITFAVGVPVGLVAAMGRGGLLDQGITLGSLVLLAVPPFAMSILLLYGFAVALGWFPVFGAGDTFMERVTHLTLPAVALAAAQAAMVVRQMRAAALDLAGQDFLTFARARGLPRTRVWIGYALRNAALPVLTVGGLLLAANLTGALFVEQAFGLHGLGALLIAAVSQKDIPVVQALVLFGGAIVVAVNLLIDLAYLVVDPRVRHGAVAL</sequence>
<dbReference type="RefSeq" id="WP_184718517.1">
    <property type="nucleotide sequence ID" value="NZ_JACHJP010000005.1"/>
</dbReference>
<proteinExistence type="inferred from homology"/>
<keyword evidence="2 7" id="KW-0813">Transport</keyword>
<evidence type="ECO:0000313" key="9">
    <source>
        <dbReference type="EMBL" id="MBB4917866.1"/>
    </source>
</evidence>
<dbReference type="InterPro" id="IPR035906">
    <property type="entry name" value="MetI-like_sf"/>
</dbReference>
<dbReference type="EMBL" id="JACHJP010000005">
    <property type="protein sequence ID" value="MBB4917866.1"/>
    <property type="molecule type" value="Genomic_DNA"/>
</dbReference>
<keyword evidence="3" id="KW-1003">Cell membrane</keyword>
<feature type="transmembrane region" description="Helical" evidence="7">
    <location>
        <begin position="177"/>
        <end position="197"/>
    </location>
</feature>
<dbReference type="SUPFAM" id="SSF161098">
    <property type="entry name" value="MetI-like"/>
    <property type="match status" value="1"/>
</dbReference>
<accession>A0A7W7VPE4</accession>
<evidence type="ECO:0000256" key="6">
    <source>
        <dbReference type="ARBA" id="ARBA00023136"/>
    </source>
</evidence>
<evidence type="ECO:0000256" key="7">
    <source>
        <dbReference type="RuleBase" id="RU363032"/>
    </source>
</evidence>
<dbReference type="GO" id="GO:0055085">
    <property type="term" value="P:transmembrane transport"/>
    <property type="evidence" value="ECO:0007669"/>
    <property type="project" value="InterPro"/>
</dbReference>
<reference evidence="9 10" key="1">
    <citation type="submission" date="2020-08" db="EMBL/GenBank/DDBJ databases">
        <title>Genomic Encyclopedia of Type Strains, Phase III (KMG-III): the genomes of soil and plant-associated and newly described type strains.</title>
        <authorList>
            <person name="Whitman W."/>
        </authorList>
    </citation>
    <scope>NUCLEOTIDE SEQUENCE [LARGE SCALE GENOMIC DNA]</scope>
    <source>
        <strain evidence="9 10">CECT 8840</strain>
    </source>
</reference>
<evidence type="ECO:0000256" key="1">
    <source>
        <dbReference type="ARBA" id="ARBA00004651"/>
    </source>
</evidence>
<dbReference type="Pfam" id="PF00528">
    <property type="entry name" value="BPD_transp_1"/>
    <property type="match status" value="1"/>
</dbReference>
<comment type="subcellular location">
    <subcellularLocation>
        <location evidence="1 7">Cell membrane</location>
        <topology evidence="1 7">Multi-pass membrane protein</topology>
    </subcellularLocation>
</comment>
<dbReference type="InterPro" id="IPR000515">
    <property type="entry name" value="MetI-like"/>
</dbReference>
<feature type="transmembrane region" description="Helical" evidence="7">
    <location>
        <begin position="104"/>
        <end position="125"/>
    </location>
</feature>
<organism evidence="9 10">
    <name type="scientific">Streptosporangium saharense</name>
    <dbReference type="NCBI Taxonomy" id="1706840"/>
    <lineage>
        <taxon>Bacteria</taxon>
        <taxon>Bacillati</taxon>
        <taxon>Actinomycetota</taxon>
        <taxon>Actinomycetes</taxon>
        <taxon>Streptosporangiales</taxon>
        <taxon>Streptosporangiaceae</taxon>
        <taxon>Streptosporangium</taxon>
    </lineage>
</organism>
<dbReference type="Gene3D" id="1.10.3720.10">
    <property type="entry name" value="MetI-like"/>
    <property type="match status" value="1"/>
</dbReference>
<name>A0A7W7VPE4_9ACTN</name>
<keyword evidence="5 7" id="KW-1133">Transmembrane helix</keyword>
<evidence type="ECO:0000256" key="5">
    <source>
        <dbReference type="ARBA" id="ARBA00022989"/>
    </source>
</evidence>
<comment type="caution">
    <text evidence="9">The sequence shown here is derived from an EMBL/GenBank/DDBJ whole genome shotgun (WGS) entry which is preliminary data.</text>
</comment>
<feature type="transmembrane region" description="Helical" evidence="7">
    <location>
        <begin position="12"/>
        <end position="31"/>
    </location>
</feature>